<dbReference type="Proteomes" id="UP000694865">
    <property type="component" value="Unplaced"/>
</dbReference>
<dbReference type="RefSeq" id="XP_006815453.1">
    <property type="nucleotide sequence ID" value="XM_006815390.1"/>
</dbReference>
<dbReference type="CDD" id="cd00059">
    <property type="entry name" value="FH_FOX"/>
    <property type="match status" value="1"/>
</dbReference>
<keyword evidence="6" id="KW-1185">Reference proteome</keyword>
<dbReference type="PANTHER" id="PTHR11829">
    <property type="entry name" value="FORKHEAD BOX PROTEIN"/>
    <property type="match status" value="1"/>
</dbReference>
<keyword evidence="2 3" id="KW-0539">Nucleus</keyword>
<dbReference type="PROSITE" id="PS00658">
    <property type="entry name" value="FORK_HEAD_2"/>
    <property type="match status" value="1"/>
</dbReference>
<evidence type="ECO:0000313" key="7">
    <source>
        <dbReference type="RefSeq" id="XP_006815453.1"/>
    </source>
</evidence>
<dbReference type="GeneID" id="102806125"/>
<name>A0ABM0M612_SACKO</name>
<sequence length="331" mass="38170">MTMYANHPDVDFSFPDVIYSNTRCTYAFHAYHNNTHIATDDIKNHPYGANRPPYSFVALIIMAIRSHHNQKATLKDIYGYIKSTFPYYRDKNPSWKNSIRHNLSMNNCFVKIDRSIHDQTHGHFWGLSAGWEEMFTEGNYRRRVRGYRRSDSRSSSSSSSNFADDTKERCSDHEFLPPSRNLVTPIKTVQNGLEVIINRYNPASRTDKPKQVCRDFSMASILSCSPKKTDHFIKENVSRMKRHRSEDVYPNTSFSSFGRQDVLIPVSSGHSSHSHFQPTCISPPRHKRHHSDIFPLVRPASYRVPLHYIVPTSQQTSLTTLTGISRLETAV</sequence>
<feature type="compositionally biased region" description="Basic and acidic residues" evidence="4">
    <location>
        <begin position="164"/>
        <end position="175"/>
    </location>
</feature>
<reference evidence="7" key="1">
    <citation type="submission" date="2025-08" db="UniProtKB">
        <authorList>
            <consortium name="RefSeq"/>
        </authorList>
    </citation>
    <scope>IDENTIFICATION</scope>
    <source>
        <tissue evidence="7">Testes</tissue>
    </source>
</reference>
<keyword evidence="1 3" id="KW-0238">DNA-binding</keyword>
<protein>
    <submittedName>
        <fullName evidence="7">Forkhead box protein I1-ema-like</fullName>
    </submittedName>
</protein>
<evidence type="ECO:0000256" key="2">
    <source>
        <dbReference type="ARBA" id="ARBA00023242"/>
    </source>
</evidence>
<organism evidence="6 7">
    <name type="scientific">Saccoglossus kowalevskii</name>
    <name type="common">Acorn worm</name>
    <dbReference type="NCBI Taxonomy" id="10224"/>
    <lineage>
        <taxon>Eukaryota</taxon>
        <taxon>Metazoa</taxon>
        <taxon>Hemichordata</taxon>
        <taxon>Enteropneusta</taxon>
        <taxon>Harrimaniidae</taxon>
        <taxon>Saccoglossus</taxon>
    </lineage>
</organism>
<dbReference type="PROSITE" id="PS50039">
    <property type="entry name" value="FORK_HEAD_3"/>
    <property type="match status" value="1"/>
</dbReference>
<feature type="region of interest" description="Disordered" evidence="4">
    <location>
        <begin position="146"/>
        <end position="176"/>
    </location>
</feature>
<accession>A0ABM0M612</accession>
<evidence type="ECO:0000256" key="4">
    <source>
        <dbReference type="SAM" id="MobiDB-lite"/>
    </source>
</evidence>
<dbReference type="PROSITE" id="PS00657">
    <property type="entry name" value="FORK_HEAD_1"/>
    <property type="match status" value="1"/>
</dbReference>
<evidence type="ECO:0000256" key="1">
    <source>
        <dbReference type="ARBA" id="ARBA00023125"/>
    </source>
</evidence>
<dbReference type="InterPro" id="IPR018122">
    <property type="entry name" value="TF_fork_head_CS_1"/>
</dbReference>
<dbReference type="InterPro" id="IPR036390">
    <property type="entry name" value="WH_DNA-bd_sf"/>
</dbReference>
<dbReference type="InterPro" id="IPR001766">
    <property type="entry name" value="Fork_head_dom"/>
</dbReference>
<dbReference type="PANTHER" id="PTHR11829:SF343">
    <property type="entry name" value="FORK-HEAD DOMAIN-CONTAINING PROTEIN"/>
    <property type="match status" value="1"/>
</dbReference>
<feature type="DNA-binding region" description="Fork-head" evidence="3">
    <location>
        <begin position="51"/>
        <end position="145"/>
    </location>
</feature>
<evidence type="ECO:0000259" key="5">
    <source>
        <dbReference type="PROSITE" id="PS50039"/>
    </source>
</evidence>
<evidence type="ECO:0000313" key="6">
    <source>
        <dbReference type="Proteomes" id="UP000694865"/>
    </source>
</evidence>
<comment type="subcellular location">
    <subcellularLocation>
        <location evidence="3">Nucleus</location>
    </subcellularLocation>
</comment>
<evidence type="ECO:0000256" key="3">
    <source>
        <dbReference type="PROSITE-ProRule" id="PRU00089"/>
    </source>
</evidence>
<dbReference type="Pfam" id="PF00250">
    <property type="entry name" value="Forkhead"/>
    <property type="match status" value="1"/>
</dbReference>
<feature type="domain" description="Fork-head" evidence="5">
    <location>
        <begin position="51"/>
        <end position="145"/>
    </location>
</feature>
<gene>
    <name evidence="7" type="primary">LOC102806125</name>
</gene>
<dbReference type="InterPro" id="IPR030456">
    <property type="entry name" value="TF_fork_head_CS_2"/>
</dbReference>
<dbReference type="SMART" id="SM00339">
    <property type="entry name" value="FH"/>
    <property type="match status" value="1"/>
</dbReference>
<dbReference type="InterPro" id="IPR050211">
    <property type="entry name" value="FOX_domain-containing"/>
</dbReference>
<dbReference type="PRINTS" id="PR00053">
    <property type="entry name" value="FORKHEAD"/>
</dbReference>
<dbReference type="InterPro" id="IPR036388">
    <property type="entry name" value="WH-like_DNA-bd_sf"/>
</dbReference>
<proteinExistence type="predicted"/>
<dbReference type="Gene3D" id="1.10.10.10">
    <property type="entry name" value="Winged helix-like DNA-binding domain superfamily/Winged helix DNA-binding domain"/>
    <property type="match status" value="1"/>
</dbReference>
<dbReference type="SUPFAM" id="SSF46785">
    <property type="entry name" value="Winged helix' DNA-binding domain"/>
    <property type="match status" value="1"/>
</dbReference>